<evidence type="ECO:0000256" key="2">
    <source>
        <dbReference type="ARBA" id="ARBA00022630"/>
    </source>
</evidence>
<evidence type="ECO:0000256" key="5">
    <source>
        <dbReference type="ARBA" id="ARBA00022694"/>
    </source>
</evidence>
<dbReference type="STRING" id="1858805.M5GDL5"/>
<dbReference type="PANTHER" id="PTHR45936">
    <property type="entry name" value="TRNA-DIHYDROURIDINE(20) SYNTHASE [NAD(P)+]-LIKE"/>
    <property type="match status" value="1"/>
</dbReference>
<dbReference type="GO" id="GO:0005737">
    <property type="term" value="C:cytoplasm"/>
    <property type="evidence" value="ECO:0007669"/>
    <property type="project" value="TreeGrafter"/>
</dbReference>
<name>M5GDL5_DACPD</name>
<dbReference type="InterPro" id="IPR052582">
    <property type="entry name" value="tRNA-DUS-like"/>
</dbReference>
<evidence type="ECO:0000256" key="3">
    <source>
        <dbReference type="ARBA" id="ARBA00022643"/>
    </source>
</evidence>
<dbReference type="PANTHER" id="PTHR45936:SF1">
    <property type="entry name" value="TRNA-DIHYDROURIDINE(20) SYNTHASE [NAD(P)+]-LIKE"/>
    <property type="match status" value="1"/>
</dbReference>
<evidence type="ECO:0000256" key="6">
    <source>
        <dbReference type="ARBA" id="ARBA00023002"/>
    </source>
</evidence>
<proteinExistence type="predicted"/>
<evidence type="ECO:0000256" key="9">
    <source>
        <dbReference type="SAM" id="MobiDB-lite"/>
    </source>
</evidence>
<keyword evidence="6" id="KW-0560">Oxidoreductase</keyword>
<dbReference type="HOGENOM" id="CLU_013299_3_1_1"/>
<feature type="region of interest" description="Disordered" evidence="9">
    <location>
        <begin position="1"/>
        <end position="37"/>
    </location>
</feature>
<dbReference type="SUPFAM" id="SSF51395">
    <property type="entry name" value="FMN-linked oxidoreductases"/>
    <property type="match status" value="1"/>
</dbReference>
<dbReference type="GO" id="GO:0017150">
    <property type="term" value="F:tRNA dihydrouridine synthase activity"/>
    <property type="evidence" value="ECO:0007669"/>
    <property type="project" value="InterPro"/>
</dbReference>
<protein>
    <submittedName>
        <fullName evidence="11">FMN-linked oxidoreductase</fullName>
    </submittedName>
</protein>
<evidence type="ECO:0000259" key="10">
    <source>
        <dbReference type="Pfam" id="PF01207"/>
    </source>
</evidence>
<organism evidence="11 12">
    <name type="scientific">Dacryopinax primogenitus (strain DJM 731)</name>
    <name type="common">Brown rot fungus</name>
    <dbReference type="NCBI Taxonomy" id="1858805"/>
    <lineage>
        <taxon>Eukaryota</taxon>
        <taxon>Fungi</taxon>
        <taxon>Dikarya</taxon>
        <taxon>Basidiomycota</taxon>
        <taxon>Agaricomycotina</taxon>
        <taxon>Dacrymycetes</taxon>
        <taxon>Dacrymycetales</taxon>
        <taxon>Dacrymycetaceae</taxon>
        <taxon>Dacryopinax</taxon>
    </lineage>
</organism>
<keyword evidence="3" id="KW-0288">FMN</keyword>
<reference evidence="11 12" key="1">
    <citation type="journal article" date="2012" name="Science">
        <title>The Paleozoic origin of enzymatic lignin decomposition reconstructed from 31 fungal genomes.</title>
        <authorList>
            <person name="Floudas D."/>
            <person name="Binder M."/>
            <person name="Riley R."/>
            <person name="Barry K."/>
            <person name="Blanchette R.A."/>
            <person name="Henrissat B."/>
            <person name="Martinez A.T."/>
            <person name="Otillar R."/>
            <person name="Spatafora J.W."/>
            <person name="Yadav J.S."/>
            <person name="Aerts A."/>
            <person name="Benoit I."/>
            <person name="Boyd A."/>
            <person name="Carlson A."/>
            <person name="Copeland A."/>
            <person name="Coutinho P.M."/>
            <person name="de Vries R.P."/>
            <person name="Ferreira P."/>
            <person name="Findley K."/>
            <person name="Foster B."/>
            <person name="Gaskell J."/>
            <person name="Glotzer D."/>
            <person name="Gorecki P."/>
            <person name="Heitman J."/>
            <person name="Hesse C."/>
            <person name="Hori C."/>
            <person name="Igarashi K."/>
            <person name="Jurgens J.A."/>
            <person name="Kallen N."/>
            <person name="Kersten P."/>
            <person name="Kohler A."/>
            <person name="Kuees U."/>
            <person name="Kumar T.K.A."/>
            <person name="Kuo A."/>
            <person name="LaButti K."/>
            <person name="Larrondo L.F."/>
            <person name="Lindquist E."/>
            <person name="Ling A."/>
            <person name="Lombard V."/>
            <person name="Lucas S."/>
            <person name="Lundell T."/>
            <person name="Martin R."/>
            <person name="McLaughlin D.J."/>
            <person name="Morgenstern I."/>
            <person name="Morin E."/>
            <person name="Murat C."/>
            <person name="Nagy L.G."/>
            <person name="Nolan M."/>
            <person name="Ohm R.A."/>
            <person name="Patyshakuliyeva A."/>
            <person name="Rokas A."/>
            <person name="Ruiz-Duenas F.J."/>
            <person name="Sabat G."/>
            <person name="Salamov A."/>
            <person name="Samejima M."/>
            <person name="Schmutz J."/>
            <person name="Slot J.C."/>
            <person name="St John F."/>
            <person name="Stenlid J."/>
            <person name="Sun H."/>
            <person name="Sun S."/>
            <person name="Syed K."/>
            <person name="Tsang A."/>
            <person name="Wiebenga A."/>
            <person name="Young D."/>
            <person name="Pisabarro A."/>
            <person name="Eastwood D.C."/>
            <person name="Martin F."/>
            <person name="Cullen D."/>
            <person name="Grigoriev I.V."/>
            <person name="Hibbett D.S."/>
        </authorList>
    </citation>
    <scope>NUCLEOTIDE SEQUENCE [LARGE SCALE GENOMIC DNA]</scope>
    <source>
        <strain evidence="11 12">DJM-731 SS1</strain>
    </source>
</reference>
<dbReference type="GeneID" id="63690854"/>
<keyword evidence="4" id="KW-0507">mRNA processing</keyword>
<dbReference type="CDD" id="cd02801">
    <property type="entry name" value="DUS_like_FMN"/>
    <property type="match status" value="1"/>
</dbReference>
<keyword evidence="12" id="KW-1185">Reference proteome</keyword>
<dbReference type="Pfam" id="PF01207">
    <property type="entry name" value="Dus"/>
    <property type="match status" value="1"/>
</dbReference>
<feature type="domain" description="DUS-like FMN-binding" evidence="10">
    <location>
        <begin position="46"/>
        <end position="283"/>
    </location>
</feature>
<accession>M5GDL5</accession>
<dbReference type="PROSITE" id="PS01136">
    <property type="entry name" value="UPF0034"/>
    <property type="match status" value="1"/>
</dbReference>
<dbReference type="InterPro" id="IPR035587">
    <property type="entry name" value="DUS-like_FMN-bd"/>
</dbReference>
<keyword evidence="5" id="KW-0819">tRNA processing</keyword>
<gene>
    <name evidence="11" type="ORF">DACRYDRAFT_65633</name>
</gene>
<evidence type="ECO:0000313" key="11">
    <source>
        <dbReference type="EMBL" id="EJU02513.1"/>
    </source>
</evidence>
<comment type="catalytic activity">
    <reaction evidence="7">
        <text>a 5,6-dihydrouridine in mRNA + NAD(+) = a uridine in mRNA + NADH + H(+)</text>
        <dbReference type="Rhea" id="RHEA:69851"/>
        <dbReference type="Rhea" id="RHEA-COMP:14658"/>
        <dbReference type="Rhea" id="RHEA-COMP:17789"/>
        <dbReference type="ChEBI" id="CHEBI:15378"/>
        <dbReference type="ChEBI" id="CHEBI:57540"/>
        <dbReference type="ChEBI" id="CHEBI:57945"/>
        <dbReference type="ChEBI" id="CHEBI:65315"/>
        <dbReference type="ChEBI" id="CHEBI:74443"/>
    </reaction>
    <physiologicalReaction direction="right-to-left" evidence="7">
        <dbReference type="Rhea" id="RHEA:69853"/>
    </physiologicalReaction>
</comment>
<dbReference type="RefSeq" id="XP_040629407.1">
    <property type="nucleotide sequence ID" value="XM_040775792.1"/>
</dbReference>
<comment type="cofactor">
    <cofactor evidence="1">
        <name>FMN</name>
        <dbReference type="ChEBI" id="CHEBI:58210"/>
    </cofactor>
</comment>
<dbReference type="InterPro" id="IPR013785">
    <property type="entry name" value="Aldolase_TIM"/>
</dbReference>
<dbReference type="Proteomes" id="UP000030653">
    <property type="component" value="Unassembled WGS sequence"/>
</dbReference>
<keyword evidence="2" id="KW-0285">Flavoprotein</keyword>
<dbReference type="GO" id="GO:0006397">
    <property type="term" value="P:mRNA processing"/>
    <property type="evidence" value="ECO:0007669"/>
    <property type="project" value="UniProtKB-KW"/>
</dbReference>
<dbReference type="Gene3D" id="3.20.20.70">
    <property type="entry name" value="Aldolase class I"/>
    <property type="match status" value="1"/>
</dbReference>
<sequence>MRHTPPTRSPTPDAKRTCTEIPSDKAGPSTSSWTRHPVHYGKGIHLAPMVRSGTMPTRLLALEAGAELVWTPETVDRAIIGCERRVDPKTGVITYIKSHKPVLTLHPVERPRLIFQLGSANPDLAAEAAKIIYQDVAGIDLNCGCPKHFSVHAGMGAGLLLDPDKLCAILQAIRASIPPEVPVSCKIRMLPSQEDTLSLVRQIADTGTINCLTVHCRTPPMRDREPAMKHRLKDIVQSVGKKVVVVENGDCVGYESAQQILQQTTARAVMIARAAEANPTCFLPDGPKDAETYLIPRYVRLAKYLDHHWSNTKFCLAQFTSPDPHLGKHGRLEWKKAINGAKSYEELRLLWGKEAGFFEGGEEILAGIQHALRARGRSAPELGVLSTPGPALSQQSASSVIDPAPPDPILVREIQAVV</sequence>
<evidence type="ECO:0000256" key="4">
    <source>
        <dbReference type="ARBA" id="ARBA00022664"/>
    </source>
</evidence>
<dbReference type="AlphaFoldDB" id="M5GDL5"/>
<evidence type="ECO:0000256" key="8">
    <source>
        <dbReference type="ARBA" id="ARBA00049447"/>
    </source>
</evidence>
<evidence type="ECO:0000256" key="7">
    <source>
        <dbReference type="ARBA" id="ARBA00048342"/>
    </source>
</evidence>
<evidence type="ECO:0000256" key="1">
    <source>
        <dbReference type="ARBA" id="ARBA00001917"/>
    </source>
</evidence>
<dbReference type="InterPro" id="IPR018517">
    <property type="entry name" value="tRNA_hU_synthase_CS"/>
</dbReference>
<dbReference type="OrthoDB" id="10262250at2759"/>
<comment type="catalytic activity">
    <reaction evidence="8">
        <text>a 5,6-dihydrouridine in mRNA + NADP(+) = a uridine in mRNA + NADPH + H(+)</text>
        <dbReference type="Rhea" id="RHEA:69855"/>
        <dbReference type="Rhea" id="RHEA-COMP:14658"/>
        <dbReference type="Rhea" id="RHEA-COMP:17789"/>
        <dbReference type="ChEBI" id="CHEBI:15378"/>
        <dbReference type="ChEBI" id="CHEBI:57783"/>
        <dbReference type="ChEBI" id="CHEBI:58349"/>
        <dbReference type="ChEBI" id="CHEBI:65315"/>
        <dbReference type="ChEBI" id="CHEBI:74443"/>
    </reaction>
    <physiologicalReaction direction="right-to-left" evidence="8">
        <dbReference type="Rhea" id="RHEA:69857"/>
    </physiologicalReaction>
</comment>
<dbReference type="GO" id="GO:0050660">
    <property type="term" value="F:flavin adenine dinucleotide binding"/>
    <property type="evidence" value="ECO:0007669"/>
    <property type="project" value="InterPro"/>
</dbReference>
<evidence type="ECO:0000313" key="12">
    <source>
        <dbReference type="Proteomes" id="UP000030653"/>
    </source>
</evidence>
<dbReference type="EMBL" id="JH795861">
    <property type="protein sequence ID" value="EJU02513.1"/>
    <property type="molecule type" value="Genomic_DNA"/>
</dbReference>
<dbReference type="OMA" id="CRTRNQR"/>